<evidence type="ECO:0000256" key="9">
    <source>
        <dbReference type="ARBA" id="ARBA00023235"/>
    </source>
</evidence>
<feature type="active site" evidence="10">
    <location>
        <position position="64"/>
    </location>
</feature>
<dbReference type="PANTHER" id="PTHR10885:SF0">
    <property type="entry name" value="ISOPENTENYL-DIPHOSPHATE DELTA-ISOMERASE"/>
    <property type="match status" value="1"/>
</dbReference>
<evidence type="ECO:0000313" key="13">
    <source>
        <dbReference type="Proteomes" id="UP001204000"/>
    </source>
</evidence>
<dbReference type="InterPro" id="IPR056375">
    <property type="entry name" value="Idi_bact"/>
</dbReference>
<dbReference type="NCBIfam" id="NF002995">
    <property type="entry name" value="PRK03759.1"/>
    <property type="match status" value="1"/>
</dbReference>
<protein>
    <recommendedName>
        <fullName evidence="3 10">Isopentenyl-diphosphate Delta-isomerase</fullName>
        <shortName evidence="10">IPP isomerase</shortName>
        <ecNumber evidence="3 10">5.3.3.2</ecNumber>
    </recommendedName>
    <alternativeName>
        <fullName evidence="10">IPP:DMAPP isomerase</fullName>
    </alternativeName>
    <alternativeName>
        <fullName evidence="10">Isopentenyl pyrophosphate isomerase</fullName>
    </alternativeName>
</protein>
<evidence type="ECO:0000313" key="12">
    <source>
        <dbReference type="EMBL" id="MCP1386859.1"/>
    </source>
</evidence>
<keyword evidence="5 10" id="KW-0479">Metal-binding</keyword>
<evidence type="ECO:0000256" key="7">
    <source>
        <dbReference type="ARBA" id="ARBA00023211"/>
    </source>
</evidence>
<evidence type="ECO:0000256" key="2">
    <source>
        <dbReference type="ARBA" id="ARBA00007579"/>
    </source>
</evidence>
<comment type="pathway">
    <text evidence="1 10">Isoprenoid biosynthesis; dimethylallyl diphosphate biosynthesis; dimethylallyl diphosphate from isopentenyl diphosphate: step 1/1.</text>
</comment>
<name>A0ABT1FYM1_9CORY</name>
<feature type="binding site" evidence="10">
    <location>
        <position position="23"/>
    </location>
    <ligand>
        <name>Mn(2+)</name>
        <dbReference type="ChEBI" id="CHEBI:29035"/>
    </ligand>
</feature>
<dbReference type="EC" id="5.3.3.2" evidence="3 10"/>
<feature type="domain" description="Nudix hydrolase" evidence="11">
    <location>
        <begin position="28"/>
        <end position="166"/>
    </location>
</feature>
<comment type="cofactor">
    <cofactor evidence="10">
        <name>Mg(2+)</name>
        <dbReference type="ChEBI" id="CHEBI:18420"/>
    </cofactor>
    <text evidence="10">Binds 1 Mg(2+) ion per subunit. The magnesium ion binds only when substrate is bound.</text>
</comment>
<evidence type="ECO:0000256" key="10">
    <source>
        <dbReference type="HAMAP-Rule" id="MF_00202"/>
    </source>
</evidence>
<dbReference type="InterPro" id="IPR000086">
    <property type="entry name" value="NUDIX_hydrolase_dom"/>
</dbReference>
<dbReference type="InterPro" id="IPR015797">
    <property type="entry name" value="NUDIX_hydrolase-like_dom_sf"/>
</dbReference>
<dbReference type="EMBL" id="JAMFTQ010000001">
    <property type="protein sequence ID" value="MCP1386859.1"/>
    <property type="molecule type" value="Genomic_DNA"/>
</dbReference>
<sequence>MEQVVLLDAAGNPIGTAPKRDVHTTDTPLHLAFSCWVLGPEGLLLTRRALSKLTWPGVWTNSFCGHPAPGEAVEGAILRRAHTELGLGHDCFSTLDCILPEFQYRAADSSGVVENEICPVYVARLHPDAQLAPNPAEVDSVAWVAPEKLIAAADATPFAFSPWLVAELADQRLRDAITGNRMP</sequence>
<comment type="function">
    <text evidence="10">Catalyzes the 1,3-allylic rearrangement of the homoallylic substrate isopentenyl (IPP) to its highly electrophilic allylic isomer, dimethylallyl diphosphate (DMAPP).</text>
</comment>
<evidence type="ECO:0000256" key="6">
    <source>
        <dbReference type="ARBA" id="ARBA00022842"/>
    </source>
</evidence>
<dbReference type="Pfam" id="PF00293">
    <property type="entry name" value="NUDIX"/>
    <property type="match status" value="1"/>
</dbReference>
<keyword evidence="9 10" id="KW-0413">Isomerase</keyword>
<comment type="similarity">
    <text evidence="2 10">Belongs to the IPP isomerase type 1 family.</text>
</comment>
<accession>A0ABT1FYM1</accession>
<evidence type="ECO:0000256" key="5">
    <source>
        <dbReference type="ARBA" id="ARBA00022723"/>
    </source>
</evidence>
<gene>
    <name evidence="10 12" type="primary">idi</name>
    <name evidence="12" type="ORF">M5J20_01415</name>
</gene>
<feature type="binding site" evidence="10">
    <location>
        <position position="114"/>
    </location>
    <ligand>
        <name>Mn(2+)</name>
        <dbReference type="ChEBI" id="CHEBI:29035"/>
    </ligand>
</feature>
<proteinExistence type="inferred from homology"/>
<evidence type="ECO:0000256" key="4">
    <source>
        <dbReference type="ARBA" id="ARBA00022490"/>
    </source>
</evidence>
<comment type="cofactor">
    <cofactor evidence="10">
        <name>Mn(2+)</name>
        <dbReference type="ChEBI" id="CHEBI:29035"/>
    </cofactor>
    <text evidence="10">Binds 1 Mn(2+) ion per subunit.</text>
</comment>
<dbReference type="SUPFAM" id="SSF55811">
    <property type="entry name" value="Nudix"/>
    <property type="match status" value="1"/>
</dbReference>
<keyword evidence="13" id="KW-1185">Reference proteome</keyword>
<dbReference type="GO" id="GO:0004452">
    <property type="term" value="F:isopentenyl-diphosphate delta-isomerase activity"/>
    <property type="evidence" value="ECO:0007669"/>
    <property type="project" value="UniProtKB-EC"/>
</dbReference>
<keyword evidence="4 10" id="KW-0963">Cytoplasm</keyword>
<dbReference type="PROSITE" id="PS51462">
    <property type="entry name" value="NUDIX"/>
    <property type="match status" value="1"/>
</dbReference>
<comment type="caution">
    <text evidence="12">The sequence shown here is derived from an EMBL/GenBank/DDBJ whole genome shotgun (WGS) entry which is preliminary data.</text>
</comment>
<feature type="binding site" evidence="10">
    <location>
        <position position="66"/>
    </location>
    <ligand>
        <name>Mn(2+)</name>
        <dbReference type="ChEBI" id="CHEBI:29035"/>
    </ligand>
</feature>
<dbReference type="HAMAP" id="MF_00202">
    <property type="entry name" value="Idi"/>
    <property type="match status" value="1"/>
</dbReference>
<feature type="binding site" evidence="10">
    <location>
        <position position="30"/>
    </location>
    <ligand>
        <name>Mn(2+)</name>
        <dbReference type="ChEBI" id="CHEBI:29035"/>
    </ligand>
</feature>
<comment type="catalytic activity">
    <reaction evidence="10">
        <text>isopentenyl diphosphate = dimethylallyl diphosphate</text>
        <dbReference type="Rhea" id="RHEA:23284"/>
        <dbReference type="ChEBI" id="CHEBI:57623"/>
        <dbReference type="ChEBI" id="CHEBI:128769"/>
        <dbReference type="EC" id="5.3.3.2"/>
    </reaction>
</comment>
<organism evidence="12 13">
    <name type="scientific">Corynebacterium stercoris</name>
    <dbReference type="NCBI Taxonomy" id="2943490"/>
    <lineage>
        <taxon>Bacteria</taxon>
        <taxon>Bacillati</taxon>
        <taxon>Actinomycetota</taxon>
        <taxon>Actinomycetes</taxon>
        <taxon>Mycobacteriales</taxon>
        <taxon>Corynebacteriaceae</taxon>
        <taxon>Corynebacterium</taxon>
    </lineage>
</organism>
<dbReference type="CDD" id="cd02885">
    <property type="entry name" value="NUDIX_IPP_Isomerase"/>
    <property type="match status" value="1"/>
</dbReference>
<feature type="binding site" evidence="10">
    <location>
        <position position="84"/>
    </location>
    <ligand>
        <name>Mg(2+)</name>
        <dbReference type="ChEBI" id="CHEBI:18420"/>
    </ligand>
</feature>
<dbReference type="PANTHER" id="PTHR10885">
    <property type="entry name" value="ISOPENTENYL-DIPHOSPHATE DELTA-ISOMERASE"/>
    <property type="match status" value="1"/>
</dbReference>
<evidence type="ECO:0000259" key="11">
    <source>
        <dbReference type="PROSITE" id="PS51462"/>
    </source>
</evidence>
<reference evidence="12" key="1">
    <citation type="submission" date="2022-05" db="EMBL/GenBank/DDBJ databases">
        <title>Corynebacterium sp. TA-R-1 sp. nov., isolated from human feces.</title>
        <authorList>
            <person name="Shamsuzzaman M."/>
            <person name="Dahal R.H."/>
        </authorList>
    </citation>
    <scope>NUCLEOTIDE SEQUENCE</scope>
    <source>
        <strain evidence="12">TA-R-1</strain>
    </source>
</reference>
<dbReference type="NCBIfam" id="TIGR02150">
    <property type="entry name" value="IPP_isom_1"/>
    <property type="match status" value="1"/>
</dbReference>
<feature type="active site" evidence="10">
    <location>
        <position position="116"/>
    </location>
</feature>
<dbReference type="Gene3D" id="3.90.79.10">
    <property type="entry name" value="Nucleoside Triphosphate Pyrophosphohydrolase"/>
    <property type="match status" value="1"/>
</dbReference>
<feature type="binding site" evidence="10">
    <location>
        <position position="116"/>
    </location>
    <ligand>
        <name>Mn(2+)</name>
        <dbReference type="ChEBI" id="CHEBI:29035"/>
    </ligand>
</feature>
<evidence type="ECO:0000256" key="8">
    <source>
        <dbReference type="ARBA" id="ARBA00023229"/>
    </source>
</evidence>
<dbReference type="RefSeq" id="WP_253575639.1">
    <property type="nucleotide sequence ID" value="NZ_JAMFTQ010000001.1"/>
</dbReference>
<keyword evidence="6 10" id="KW-0460">Magnesium</keyword>
<comment type="subcellular location">
    <subcellularLocation>
        <location evidence="10">Cytoplasm</location>
    </subcellularLocation>
</comment>
<dbReference type="PIRSF" id="PIRSF018427">
    <property type="entry name" value="Isopntndiph_ism"/>
    <property type="match status" value="1"/>
</dbReference>
<keyword evidence="7 10" id="KW-0464">Manganese</keyword>
<evidence type="ECO:0000256" key="3">
    <source>
        <dbReference type="ARBA" id="ARBA00012057"/>
    </source>
</evidence>
<evidence type="ECO:0000256" key="1">
    <source>
        <dbReference type="ARBA" id="ARBA00004826"/>
    </source>
</evidence>
<keyword evidence="8 10" id="KW-0414">Isoprene biosynthesis</keyword>
<dbReference type="Proteomes" id="UP001204000">
    <property type="component" value="Unassembled WGS sequence"/>
</dbReference>
<dbReference type="InterPro" id="IPR011876">
    <property type="entry name" value="IsopentenylPP_isomerase_typ1"/>
</dbReference>